<organism evidence="1">
    <name type="scientific">Alexandrium catenella</name>
    <name type="common">Red tide dinoflagellate</name>
    <name type="synonym">Gonyaulax catenella</name>
    <dbReference type="NCBI Taxonomy" id="2925"/>
    <lineage>
        <taxon>Eukaryota</taxon>
        <taxon>Sar</taxon>
        <taxon>Alveolata</taxon>
        <taxon>Dinophyceae</taxon>
        <taxon>Gonyaulacales</taxon>
        <taxon>Pyrocystaceae</taxon>
        <taxon>Alexandrium</taxon>
    </lineage>
</organism>
<proteinExistence type="predicted"/>
<accession>A0A7S1SBA1</accession>
<gene>
    <name evidence="1" type="ORF">ACAT0790_LOCUS66126</name>
</gene>
<name>A0A7S1SBA1_ALECA</name>
<dbReference type="AlphaFoldDB" id="A0A7S1SBA1"/>
<sequence>MDSVSEEQRQRTVEHDGYWYATLDFAAPDCEEWTEADHDFRPLPDGWELAPDNFVIHREVIGALAWGAACLVVASGEAYSTRLWVNGGSKVSNFELESEGEEGSLKKYRPRRCLKTRPSRVLIRAPCT</sequence>
<evidence type="ECO:0000313" key="1">
    <source>
        <dbReference type="EMBL" id="CAD9189352.1"/>
    </source>
</evidence>
<protein>
    <submittedName>
        <fullName evidence="1">Uncharacterized protein</fullName>
    </submittedName>
</protein>
<reference evidence="1" key="1">
    <citation type="submission" date="2021-01" db="EMBL/GenBank/DDBJ databases">
        <authorList>
            <person name="Corre E."/>
            <person name="Pelletier E."/>
            <person name="Niang G."/>
            <person name="Scheremetjew M."/>
            <person name="Finn R."/>
            <person name="Kale V."/>
            <person name="Holt S."/>
            <person name="Cochrane G."/>
            <person name="Meng A."/>
            <person name="Brown T."/>
            <person name="Cohen L."/>
        </authorList>
    </citation>
    <scope>NUCLEOTIDE SEQUENCE</scope>
    <source>
        <strain evidence="1">OF101</strain>
    </source>
</reference>
<dbReference type="EMBL" id="HBGE01110934">
    <property type="protein sequence ID" value="CAD9189352.1"/>
    <property type="molecule type" value="Transcribed_RNA"/>
</dbReference>